<dbReference type="GO" id="GO:0005886">
    <property type="term" value="C:plasma membrane"/>
    <property type="evidence" value="ECO:0007669"/>
    <property type="project" value="TreeGrafter"/>
</dbReference>
<dbReference type="Pfam" id="PF05050">
    <property type="entry name" value="Methyltransf_21"/>
    <property type="match status" value="1"/>
</dbReference>
<keyword evidence="1" id="KW-0732">Signal</keyword>
<dbReference type="Gene3D" id="3.40.50.150">
    <property type="entry name" value="Vaccinia Virus protein VP39"/>
    <property type="match status" value="1"/>
</dbReference>
<proteinExistence type="predicted"/>
<feature type="chain" id="PRO_5032459325" description="Methyltransferase FkbM domain-containing protein" evidence="1">
    <location>
        <begin position="25"/>
        <end position="329"/>
    </location>
</feature>
<dbReference type="EMBL" id="CAJNNW010026179">
    <property type="protein sequence ID" value="CAE8683290.1"/>
    <property type="molecule type" value="Genomic_DNA"/>
</dbReference>
<dbReference type="GO" id="GO:0005789">
    <property type="term" value="C:endoplasmic reticulum membrane"/>
    <property type="evidence" value="ECO:0007669"/>
    <property type="project" value="TreeGrafter"/>
</dbReference>
<evidence type="ECO:0000313" key="3">
    <source>
        <dbReference type="EMBL" id="CAE8683290.1"/>
    </source>
</evidence>
<dbReference type="AlphaFoldDB" id="A0A813JRH1"/>
<dbReference type="GO" id="GO:0016197">
    <property type="term" value="P:endosomal transport"/>
    <property type="evidence" value="ECO:0007669"/>
    <property type="project" value="TreeGrafter"/>
</dbReference>
<evidence type="ECO:0000256" key="1">
    <source>
        <dbReference type="SAM" id="SignalP"/>
    </source>
</evidence>
<dbReference type="GO" id="GO:0005794">
    <property type="term" value="C:Golgi apparatus"/>
    <property type="evidence" value="ECO:0007669"/>
    <property type="project" value="TreeGrafter"/>
</dbReference>
<dbReference type="GO" id="GO:0031902">
    <property type="term" value="C:late endosome membrane"/>
    <property type="evidence" value="ECO:0007669"/>
    <property type="project" value="TreeGrafter"/>
</dbReference>
<evidence type="ECO:0000313" key="4">
    <source>
        <dbReference type="Proteomes" id="UP000626109"/>
    </source>
</evidence>
<dbReference type="SUPFAM" id="SSF53335">
    <property type="entry name" value="S-adenosyl-L-methionine-dependent methyltransferases"/>
    <property type="match status" value="1"/>
</dbReference>
<evidence type="ECO:0000259" key="2">
    <source>
        <dbReference type="Pfam" id="PF05050"/>
    </source>
</evidence>
<feature type="signal peptide" evidence="1">
    <location>
        <begin position="1"/>
        <end position="24"/>
    </location>
</feature>
<dbReference type="PANTHER" id="PTHR34009:SF2">
    <property type="entry name" value="PROTEIN STAR"/>
    <property type="match status" value="1"/>
</dbReference>
<dbReference type="PANTHER" id="PTHR34009">
    <property type="entry name" value="PROTEIN STAR"/>
    <property type="match status" value="1"/>
</dbReference>
<sequence length="329" mass="36695">MPATAMDRFLFFMFLLLLAMPANATESEECDSQSQGVRAHLSMLQTKDPSKLRVSLGALDPEEQAGAPRSSFAQANQQQQANHSGMWKTIDVFVGSAQEIGSRHQRHSQAGQDWLVSSLLGCKTNGYFIDLAANDAETLSNTLMLERDFAWQGLCIEPNMDYYYDLPKRKCHLVAAAVGGPTDTVVSFNLKGVFGGVVGEGFDNKKADGRIEKQFHTVALGEVLERFGAPTIIYYLSLDVEGAESVVMQGFPWDRYQFNVLTLERPKKDLVEALLQHGYVKLRTNSVFGDETWVHTSLPGFKNFKANWSSWNLPESCMDSEGYTRPADW</sequence>
<feature type="domain" description="Methyltransferase FkbM" evidence="2">
    <location>
        <begin position="131"/>
        <end position="265"/>
    </location>
</feature>
<gene>
    <name evidence="3" type="ORF">PGLA2088_LOCUS23383</name>
</gene>
<protein>
    <recommendedName>
        <fullName evidence="2">Methyltransferase FkbM domain-containing protein</fullName>
    </recommendedName>
</protein>
<reference evidence="3" key="1">
    <citation type="submission" date="2021-02" db="EMBL/GenBank/DDBJ databases">
        <authorList>
            <person name="Dougan E. K."/>
            <person name="Rhodes N."/>
            <person name="Thang M."/>
            <person name="Chan C."/>
        </authorList>
    </citation>
    <scope>NUCLEOTIDE SEQUENCE</scope>
</reference>
<dbReference type="GO" id="GO:0006888">
    <property type="term" value="P:endoplasmic reticulum to Golgi vesicle-mediated transport"/>
    <property type="evidence" value="ECO:0007669"/>
    <property type="project" value="TreeGrafter"/>
</dbReference>
<name>A0A813JRH1_POLGL</name>
<organism evidence="3 4">
    <name type="scientific">Polarella glacialis</name>
    <name type="common">Dinoflagellate</name>
    <dbReference type="NCBI Taxonomy" id="89957"/>
    <lineage>
        <taxon>Eukaryota</taxon>
        <taxon>Sar</taxon>
        <taxon>Alveolata</taxon>
        <taxon>Dinophyceae</taxon>
        <taxon>Suessiales</taxon>
        <taxon>Suessiaceae</taxon>
        <taxon>Polarella</taxon>
    </lineage>
</organism>
<dbReference type="InterPro" id="IPR006342">
    <property type="entry name" value="FkbM_mtfrase"/>
</dbReference>
<comment type="caution">
    <text evidence="3">The sequence shown here is derived from an EMBL/GenBank/DDBJ whole genome shotgun (WGS) entry which is preliminary data.</text>
</comment>
<dbReference type="InterPro" id="IPR029063">
    <property type="entry name" value="SAM-dependent_MTases_sf"/>
</dbReference>
<dbReference type="InterPro" id="IPR053202">
    <property type="entry name" value="EGF_Rcpt_Signaling_Reg"/>
</dbReference>
<dbReference type="Proteomes" id="UP000626109">
    <property type="component" value="Unassembled WGS sequence"/>
</dbReference>
<accession>A0A813JRH1</accession>